<organism evidence="1 2">
    <name type="scientific">Peltaster fructicola</name>
    <dbReference type="NCBI Taxonomy" id="286661"/>
    <lineage>
        <taxon>Eukaryota</taxon>
        <taxon>Fungi</taxon>
        <taxon>Dikarya</taxon>
        <taxon>Ascomycota</taxon>
        <taxon>Pezizomycotina</taxon>
        <taxon>Dothideomycetes</taxon>
        <taxon>Dothideomycetes incertae sedis</taxon>
        <taxon>Peltaster</taxon>
    </lineage>
</organism>
<name>A0A6H0XPX4_9PEZI</name>
<dbReference type="OrthoDB" id="5244622at2759"/>
<accession>A0A6H0XPX4</accession>
<dbReference type="AlphaFoldDB" id="A0A6H0XPX4"/>
<evidence type="ECO:0000313" key="2">
    <source>
        <dbReference type="Proteomes" id="UP000503462"/>
    </source>
</evidence>
<gene>
    <name evidence="1" type="ORF">AMS68_002301</name>
</gene>
<evidence type="ECO:0000313" key="1">
    <source>
        <dbReference type="EMBL" id="QIW96783.1"/>
    </source>
</evidence>
<dbReference type="Proteomes" id="UP000503462">
    <property type="component" value="Chromosome 2"/>
</dbReference>
<keyword evidence="2" id="KW-1185">Reference proteome</keyword>
<dbReference type="EMBL" id="CP051140">
    <property type="protein sequence ID" value="QIW96783.1"/>
    <property type="molecule type" value="Genomic_DNA"/>
</dbReference>
<proteinExistence type="predicted"/>
<sequence>MATISAQEAPVTGRLVDLSDEAHPVDAMLEDSSSSSNNRRTHVPFNVRQSVLNAACYTEGFSDAEKEEVFAGYACKWGFLEMNQDLWRHYYNDVVRPEYLSTRSAAAQVPGSETLASDNDSEDLIGLFDSSAAITSRGTKLESTVAIDRYSGDHLVQDSLLDCVAAAEELEQLDQQILVAAPVLQQHIEAPAKDVVRNRETSDHNTQYHTPDSILLTNNTARTADEAQTVVVSPRQHMTPKYPLEAGIARDPRARNRYPQVRRTVLVSGIPREADLASVLDQIKSDSIVSATYCKTSGMRTRPPLNTNTVILAFSNAEEASAVISTYTTAPLAIDISSGRTVTLHTTLVDSETSSGPRVSSRNGSTSRKLLVFVEPGQYTPQALSTLLLPGFEVLRAGNVSETTIKLEFASMQIAIDAQKKLRIEHGLHGHFYREAQSGQPASP</sequence>
<protein>
    <submittedName>
        <fullName evidence="1">Uncharacterized protein</fullName>
    </submittedName>
</protein>
<reference evidence="1 2" key="1">
    <citation type="journal article" date="2016" name="Sci. Rep.">
        <title>Peltaster fructicola genome reveals evolution from an invasive phytopathogen to an ectophytic parasite.</title>
        <authorList>
            <person name="Xu C."/>
            <person name="Chen H."/>
            <person name="Gleason M.L."/>
            <person name="Xu J.R."/>
            <person name="Liu H."/>
            <person name="Zhang R."/>
            <person name="Sun G."/>
        </authorList>
    </citation>
    <scope>NUCLEOTIDE SEQUENCE [LARGE SCALE GENOMIC DNA]</scope>
    <source>
        <strain evidence="1 2">LNHT1506</strain>
    </source>
</reference>